<dbReference type="InterPro" id="IPR003593">
    <property type="entry name" value="AAA+_ATPase"/>
</dbReference>
<keyword evidence="3 4" id="KW-0067">ATP-binding</keyword>
<dbReference type="InterPro" id="IPR003959">
    <property type="entry name" value="ATPase_AAA_core"/>
</dbReference>
<dbReference type="SUPFAM" id="SSF52540">
    <property type="entry name" value="P-loop containing nucleoside triphosphate hydrolases"/>
    <property type="match status" value="1"/>
</dbReference>
<dbReference type="InterPro" id="IPR050304">
    <property type="entry name" value="MT-severing_AAA_ATPase"/>
</dbReference>
<feature type="domain" description="AAA+ ATPase" evidence="6">
    <location>
        <begin position="99"/>
        <end position="235"/>
    </location>
</feature>
<dbReference type="InterPro" id="IPR015415">
    <property type="entry name" value="Spast_Vps4_C"/>
</dbReference>
<dbReference type="Pfam" id="PF00004">
    <property type="entry name" value="AAA"/>
    <property type="match status" value="1"/>
</dbReference>
<organism evidence="7 8">
    <name type="scientific">Skeletonema marinoi</name>
    <dbReference type="NCBI Taxonomy" id="267567"/>
    <lineage>
        <taxon>Eukaryota</taxon>
        <taxon>Sar</taxon>
        <taxon>Stramenopiles</taxon>
        <taxon>Ochrophyta</taxon>
        <taxon>Bacillariophyta</taxon>
        <taxon>Coscinodiscophyceae</taxon>
        <taxon>Thalassiosirophycidae</taxon>
        <taxon>Thalassiosirales</taxon>
        <taxon>Skeletonemataceae</taxon>
        <taxon>Skeletonema</taxon>
        <taxon>Skeletonema marinoi-dohrnii complex</taxon>
    </lineage>
</organism>
<feature type="compositionally biased region" description="Basic and acidic residues" evidence="5">
    <location>
        <begin position="19"/>
        <end position="29"/>
    </location>
</feature>
<feature type="region of interest" description="Disordered" evidence="5">
    <location>
        <begin position="1"/>
        <end position="40"/>
    </location>
</feature>
<dbReference type="GO" id="GO:0016887">
    <property type="term" value="F:ATP hydrolysis activity"/>
    <property type="evidence" value="ECO:0007669"/>
    <property type="project" value="InterPro"/>
</dbReference>
<dbReference type="PANTHER" id="PTHR23074">
    <property type="entry name" value="AAA DOMAIN-CONTAINING"/>
    <property type="match status" value="1"/>
</dbReference>
<evidence type="ECO:0000256" key="2">
    <source>
        <dbReference type="ARBA" id="ARBA00022741"/>
    </source>
</evidence>
<dbReference type="Pfam" id="PF09336">
    <property type="entry name" value="Vps4_C"/>
    <property type="match status" value="1"/>
</dbReference>
<keyword evidence="2 4" id="KW-0547">Nucleotide-binding</keyword>
<accession>A0AAD8XUC9</accession>
<evidence type="ECO:0000256" key="1">
    <source>
        <dbReference type="ARBA" id="ARBA00006914"/>
    </source>
</evidence>
<comment type="similarity">
    <text evidence="1 4">Belongs to the AAA ATPase family.</text>
</comment>
<dbReference type="SMART" id="SM00382">
    <property type="entry name" value="AAA"/>
    <property type="match status" value="1"/>
</dbReference>
<proteinExistence type="inferred from homology"/>
<dbReference type="PROSITE" id="PS00674">
    <property type="entry name" value="AAA"/>
    <property type="match status" value="1"/>
</dbReference>
<reference evidence="7" key="1">
    <citation type="submission" date="2023-06" db="EMBL/GenBank/DDBJ databases">
        <title>Survivors Of The Sea: Transcriptome response of Skeletonema marinoi to long-term dormancy.</title>
        <authorList>
            <person name="Pinder M.I.M."/>
            <person name="Kourtchenko O."/>
            <person name="Robertson E.K."/>
            <person name="Larsson T."/>
            <person name="Maumus F."/>
            <person name="Osuna-Cruz C.M."/>
            <person name="Vancaester E."/>
            <person name="Stenow R."/>
            <person name="Vandepoele K."/>
            <person name="Ploug H."/>
            <person name="Bruchert V."/>
            <person name="Godhe A."/>
            <person name="Topel M."/>
        </authorList>
    </citation>
    <scope>NUCLEOTIDE SEQUENCE</scope>
    <source>
        <strain evidence="7">R05AC</strain>
    </source>
</reference>
<dbReference type="GO" id="GO:0005524">
    <property type="term" value="F:ATP binding"/>
    <property type="evidence" value="ECO:0007669"/>
    <property type="project" value="UniProtKB-KW"/>
</dbReference>
<dbReference type="Pfam" id="PF17862">
    <property type="entry name" value="AAA_lid_3"/>
    <property type="match status" value="1"/>
</dbReference>
<dbReference type="FunFam" id="3.40.50.300:FF:000093">
    <property type="entry name" value="Fidgetin-like 1"/>
    <property type="match status" value="1"/>
</dbReference>
<gene>
    <name evidence="7" type="ORF">QTG54_015804</name>
</gene>
<evidence type="ECO:0000256" key="5">
    <source>
        <dbReference type="SAM" id="MobiDB-lite"/>
    </source>
</evidence>
<comment type="caution">
    <text evidence="7">The sequence shown here is derived from an EMBL/GenBank/DDBJ whole genome shotgun (WGS) entry which is preliminary data.</text>
</comment>
<dbReference type="Gene3D" id="3.40.50.300">
    <property type="entry name" value="P-loop containing nucleotide triphosphate hydrolases"/>
    <property type="match status" value="1"/>
</dbReference>
<evidence type="ECO:0000259" key="6">
    <source>
        <dbReference type="SMART" id="SM00382"/>
    </source>
</evidence>
<evidence type="ECO:0000313" key="7">
    <source>
        <dbReference type="EMBL" id="KAK1733516.1"/>
    </source>
</evidence>
<dbReference type="PANTHER" id="PTHR23074:SF17">
    <property type="entry name" value="FIDGETIN-LIKE PROTEIN 1"/>
    <property type="match status" value="1"/>
</dbReference>
<dbReference type="InterPro" id="IPR003960">
    <property type="entry name" value="ATPase_AAA_CS"/>
</dbReference>
<evidence type="ECO:0000256" key="4">
    <source>
        <dbReference type="RuleBase" id="RU003651"/>
    </source>
</evidence>
<dbReference type="Proteomes" id="UP001224775">
    <property type="component" value="Unassembled WGS sequence"/>
</dbReference>
<keyword evidence="8" id="KW-1185">Reference proteome</keyword>
<dbReference type="EC" id="3.6.4.-" evidence="7"/>
<name>A0AAD8XUC9_9STRA</name>
<sequence>MKSSLETISEGGGLSVGEPTRKTTAEPKKRTATRSQRGEKLPHRLEKELVQKINNEIVVTGQEVTFDDIAGLEDTKNTVKEMLIYPMKRPDLFTGLRTCPKGLLLFGPPGTGKTMIGKAIAHESGATFFSISASSLKSKWIGEGEKLVKTLFAVASYQSPSVVFIDEVDSMLTQRKSDEDEASRSMKNEFLVQLDGAGNETKGHVIVIGATSLPHELDDAARRRFVKRLYFPLPDQAVREQQLRTLLANNRHSLKDSEITKLSHATDGYSCADLKNLCTDASMGPMRSLTDDEMMSINADEVPPISYKHFRRSLRGMNPSVAQSDLQVYLDWNDKYGSKVSNNLDDYRRPGRKC</sequence>
<dbReference type="AlphaFoldDB" id="A0AAD8XUC9"/>
<protein>
    <submittedName>
        <fullName evidence="7">Fidgetin-like protein 1</fullName>
        <ecNumber evidence="7">3.6.4.-</ecNumber>
    </submittedName>
</protein>
<evidence type="ECO:0000256" key="3">
    <source>
        <dbReference type="ARBA" id="ARBA00022840"/>
    </source>
</evidence>
<dbReference type="FunFam" id="1.10.8.60:FF:000022">
    <property type="entry name" value="Fidgetin like 1"/>
    <property type="match status" value="1"/>
</dbReference>
<dbReference type="Gene3D" id="1.10.8.60">
    <property type="match status" value="1"/>
</dbReference>
<dbReference type="InterPro" id="IPR041569">
    <property type="entry name" value="AAA_lid_3"/>
</dbReference>
<evidence type="ECO:0000313" key="8">
    <source>
        <dbReference type="Proteomes" id="UP001224775"/>
    </source>
</evidence>
<dbReference type="InterPro" id="IPR027417">
    <property type="entry name" value="P-loop_NTPase"/>
</dbReference>
<dbReference type="EMBL" id="JATAAI010000048">
    <property type="protein sequence ID" value="KAK1733516.1"/>
    <property type="molecule type" value="Genomic_DNA"/>
</dbReference>
<keyword evidence="7" id="KW-0378">Hydrolase</keyword>